<name>A0A2R6B4E6_9ARCH</name>
<reference evidence="2 3" key="1">
    <citation type="submission" date="2017-04" db="EMBL/GenBank/DDBJ databases">
        <title>Novel microbial lineages endemic to geothermal iron-oxide mats fill important gaps in the evolutionary history of Archaea.</title>
        <authorList>
            <person name="Jay Z.J."/>
            <person name="Beam J.P."/>
            <person name="Dlakic M."/>
            <person name="Rusch D.B."/>
            <person name="Kozubal M.A."/>
            <person name="Inskeep W.P."/>
        </authorList>
    </citation>
    <scope>NUCLEOTIDE SEQUENCE [LARGE SCALE GENOMIC DNA]</scope>
    <source>
        <strain evidence="2">ECH_B_2</strain>
    </source>
</reference>
<dbReference type="EMBL" id="NEXH01000046">
    <property type="protein sequence ID" value="PSN93537.1"/>
    <property type="molecule type" value="Genomic_DNA"/>
</dbReference>
<evidence type="ECO:0000313" key="3">
    <source>
        <dbReference type="Proteomes" id="UP000241284"/>
    </source>
</evidence>
<accession>A0A2R6B4E6</accession>
<evidence type="ECO:0000256" key="1">
    <source>
        <dbReference type="SAM" id="MobiDB-lite"/>
    </source>
</evidence>
<sequence length="118" mass="13150">MPRLWGLANSELGDLVGGELYGVVDYVDRAAQPKPLFWSTSSEGVKRVRFDPARRAIPGKTRGIIQGVHPPPPMHPLHDPHGAQIDWKGMWGLRPPCIPDAHHRPPPHINIPPLNLYL</sequence>
<organism evidence="2 3">
    <name type="scientific">Candidatus Marsarchaeota G2 archaeon ECH_B_2</name>
    <dbReference type="NCBI Taxonomy" id="1978160"/>
    <lineage>
        <taxon>Archaea</taxon>
        <taxon>Candidatus Marsarchaeota</taxon>
        <taxon>Candidatus Marsarchaeota group 2</taxon>
    </lineage>
</organism>
<evidence type="ECO:0000313" key="2">
    <source>
        <dbReference type="EMBL" id="PSN93537.1"/>
    </source>
</evidence>
<gene>
    <name evidence="2" type="ORF">B9Q06_11770</name>
</gene>
<proteinExistence type="predicted"/>
<feature type="region of interest" description="Disordered" evidence="1">
    <location>
        <begin position="59"/>
        <end position="81"/>
    </location>
</feature>
<comment type="caution">
    <text evidence="2">The sequence shown here is derived from an EMBL/GenBank/DDBJ whole genome shotgun (WGS) entry which is preliminary data.</text>
</comment>
<dbReference type="AlphaFoldDB" id="A0A2R6B4E6"/>
<dbReference type="Proteomes" id="UP000241284">
    <property type="component" value="Unassembled WGS sequence"/>
</dbReference>
<protein>
    <submittedName>
        <fullName evidence="2">Uncharacterized protein</fullName>
    </submittedName>
</protein>